<dbReference type="FunFam" id="3.90.1150.10:FF:000031">
    <property type="entry name" value="Serine--glyoxylate aminotransferase"/>
    <property type="match status" value="1"/>
</dbReference>
<dbReference type="AlphaFoldDB" id="A0A1H7Q4X0"/>
<evidence type="ECO:0000256" key="4">
    <source>
        <dbReference type="PIRSR" id="PIRSR000524-1"/>
    </source>
</evidence>
<dbReference type="Gene3D" id="3.90.1150.10">
    <property type="entry name" value="Aspartate Aminotransferase, domain 1"/>
    <property type="match status" value="1"/>
</dbReference>
<evidence type="ECO:0000256" key="2">
    <source>
        <dbReference type="ARBA" id="ARBA00009236"/>
    </source>
</evidence>
<organism evidence="7 8">
    <name type="scientific">Roseovarius azorensis</name>
    <dbReference type="NCBI Taxonomy" id="1287727"/>
    <lineage>
        <taxon>Bacteria</taxon>
        <taxon>Pseudomonadati</taxon>
        <taxon>Pseudomonadota</taxon>
        <taxon>Alphaproteobacteria</taxon>
        <taxon>Rhodobacterales</taxon>
        <taxon>Roseobacteraceae</taxon>
        <taxon>Roseovarius</taxon>
    </lineage>
</organism>
<reference evidence="7 8" key="1">
    <citation type="submission" date="2016-10" db="EMBL/GenBank/DDBJ databases">
        <authorList>
            <person name="de Groot N.N."/>
        </authorList>
    </citation>
    <scope>NUCLEOTIDE SEQUENCE [LARGE SCALE GENOMIC DNA]</scope>
    <source>
        <strain evidence="7 8">DSM 100674</strain>
    </source>
</reference>
<keyword evidence="8" id="KW-1185">Reference proteome</keyword>
<accession>A0A1H7Q4X0</accession>
<dbReference type="FunFam" id="3.40.640.10:FF:000054">
    <property type="entry name" value="Serine--glyoxylate aminotransferase"/>
    <property type="match status" value="1"/>
</dbReference>
<sequence>MTAGRHFLQIPGPSNVPDRILRAMDYPTMDHRGPAFAEVGCKALKGMKSIFRTESRVVIYPSSGTGAWEAALVNTLSPGDTVLMYETGHFATLWKALAQKLGLNPVFIEGNWRAGADAAEIEERLRADKGREIRAVCVVHNETSTGAVTDVVAVRRAMDAAKHPALLMVDTISSLASVDYRHDEWGVDVTVAGSQKGLMLPPGLSFNAVSEKAMKLSESAGLKRSYWSWAEMAGPNDKGYFPYTPATNLLYGLNEAIDMLHEEGLDNVFARHRRHGAAARAAVGAWGLEVLCAKAEDRSPVLTAVMMPEGHSADNFRAVTLRNYDMSLGNGLSKVADRVFRIGHLGDFNDLMLIGTLAGVEMGLRDAGVPYRAGGVQAAMEVLGQMSDNARAAA</sequence>
<dbReference type="STRING" id="1287727.SAMN05443999_105174"/>
<comment type="cofactor">
    <cofactor evidence="1 5">
        <name>pyridoxal 5'-phosphate</name>
        <dbReference type="ChEBI" id="CHEBI:597326"/>
    </cofactor>
</comment>
<protein>
    <submittedName>
        <fullName evidence="7">Alanine-glyoxylate transaminase / serine-glyoxylate transaminase / serine-pyruvate transaminase</fullName>
    </submittedName>
</protein>
<proteinExistence type="inferred from homology"/>
<gene>
    <name evidence="7" type="ORF">SAMN05443999_105174</name>
</gene>
<dbReference type="GO" id="GO:0004760">
    <property type="term" value="F:L-serine-pyruvate transaminase activity"/>
    <property type="evidence" value="ECO:0007669"/>
    <property type="project" value="TreeGrafter"/>
</dbReference>
<evidence type="ECO:0000313" key="7">
    <source>
        <dbReference type="EMBL" id="SEL42859.1"/>
    </source>
</evidence>
<dbReference type="PANTHER" id="PTHR21152:SF40">
    <property type="entry name" value="ALANINE--GLYOXYLATE AMINOTRANSFERASE"/>
    <property type="match status" value="1"/>
</dbReference>
<feature type="domain" description="Aminotransferase class V" evidence="6">
    <location>
        <begin position="35"/>
        <end position="321"/>
    </location>
</feature>
<keyword evidence="7" id="KW-0670">Pyruvate</keyword>
<dbReference type="GO" id="GO:0019265">
    <property type="term" value="P:glycine biosynthetic process, by transamination of glyoxylate"/>
    <property type="evidence" value="ECO:0007669"/>
    <property type="project" value="TreeGrafter"/>
</dbReference>
<dbReference type="PIRSF" id="PIRSF000524">
    <property type="entry name" value="SPT"/>
    <property type="match status" value="1"/>
</dbReference>
<evidence type="ECO:0000256" key="5">
    <source>
        <dbReference type="PIRSR" id="PIRSR000524-50"/>
    </source>
</evidence>
<dbReference type="GO" id="GO:0008453">
    <property type="term" value="F:alanine-glyoxylate transaminase activity"/>
    <property type="evidence" value="ECO:0007669"/>
    <property type="project" value="TreeGrafter"/>
</dbReference>
<feature type="binding site" evidence="4">
    <location>
        <position position="341"/>
    </location>
    <ligand>
        <name>substrate</name>
    </ligand>
</feature>
<dbReference type="InterPro" id="IPR015424">
    <property type="entry name" value="PyrdxlP-dep_Trfase"/>
</dbReference>
<evidence type="ECO:0000256" key="1">
    <source>
        <dbReference type="ARBA" id="ARBA00001933"/>
    </source>
</evidence>
<name>A0A1H7Q4X0_9RHOB</name>
<evidence type="ECO:0000313" key="8">
    <source>
        <dbReference type="Proteomes" id="UP000199582"/>
    </source>
</evidence>
<dbReference type="Pfam" id="PF00266">
    <property type="entry name" value="Aminotran_5"/>
    <property type="match status" value="1"/>
</dbReference>
<dbReference type="Proteomes" id="UP000199582">
    <property type="component" value="Unassembled WGS sequence"/>
</dbReference>
<feature type="modified residue" description="N6-(pyridoxal phosphate)lysine" evidence="5">
    <location>
        <position position="196"/>
    </location>
</feature>
<keyword evidence="3 5" id="KW-0663">Pyridoxal phosphate</keyword>
<dbReference type="RefSeq" id="WP_093035688.1">
    <property type="nucleotide sequence ID" value="NZ_FOAG01000005.1"/>
</dbReference>
<dbReference type="InterPro" id="IPR015421">
    <property type="entry name" value="PyrdxlP-dep_Trfase_major"/>
</dbReference>
<dbReference type="InterPro" id="IPR024169">
    <property type="entry name" value="SP_NH2Trfase/AEP_transaminase"/>
</dbReference>
<dbReference type="Gene3D" id="3.40.640.10">
    <property type="entry name" value="Type I PLP-dependent aspartate aminotransferase-like (Major domain)"/>
    <property type="match status" value="1"/>
</dbReference>
<comment type="similarity">
    <text evidence="2">Belongs to the class-V pyridoxal-phosphate-dependent aminotransferase family.</text>
</comment>
<evidence type="ECO:0000259" key="6">
    <source>
        <dbReference type="Pfam" id="PF00266"/>
    </source>
</evidence>
<evidence type="ECO:0000256" key="3">
    <source>
        <dbReference type="ARBA" id="ARBA00022898"/>
    </source>
</evidence>
<dbReference type="PANTHER" id="PTHR21152">
    <property type="entry name" value="AMINOTRANSFERASE CLASS V"/>
    <property type="match status" value="1"/>
</dbReference>
<dbReference type="SUPFAM" id="SSF53383">
    <property type="entry name" value="PLP-dependent transferases"/>
    <property type="match status" value="1"/>
</dbReference>
<dbReference type="EMBL" id="FOAG01000005">
    <property type="protein sequence ID" value="SEL42859.1"/>
    <property type="molecule type" value="Genomic_DNA"/>
</dbReference>
<dbReference type="InterPro" id="IPR000192">
    <property type="entry name" value="Aminotrans_V_dom"/>
</dbReference>
<dbReference type="InterPro" id="IPR015422">
    <property type="entry name" value="PyrdxlP-dep_Trfase_small"/>
</dbReference>
<dbReference type="OrthoDB" id="389074at2"/>